<name>A0A9W9Z3N2_9CNID</name>
<dbReference type="AlphaFoldDB" id="A0A9W9Z3N2"/>
<dbReference type="InterPro" id="IPR015943">
    <property type="entry name" value="WD40/YVTN_repeat-like_dom_sf"/>
</dbReference>
<evidence type="ECO:0000313" key="2">
    <source>
        <dbReference type="Proteomes" id="UP001163046"/>
    </source>
</evidence>
<reference evidence="1" key="1">
    <citation type="submission" date="2023-01" db="EMBL/GenBank/DDBJ databases">
        <title>Genome assembly of the deep-sea coral Lophelia pertusa.</title>
        <authorList>
            <person name="Herrera S."/>
            <person name="Cordes E."/>
        </authorList>
    </citation>
    <scope>NUCLEOTIDE SEQUENCE</scope>
    <source>
        <strain evidence="1">USNM1676648</strain>
        <tissue evidence="1">Polyp</tissue>
    </source>
</reference>
<organism evidence="1 2">
    <name type="scientific">Desmophyllum pertusum</name>
    <dbReference type="NCBI Taxonomy" id="174260"/>
    <lineage>
        <taxon>Eukaryota</taxon>
        <taxon>Metazoa</taxon>
        <taxon>Cnidaria</taxon>
        <taxon>Anthozoa</taxon>
        <taxon>Hexacorallia</taxon>
        <taxon>Scleractinia</taxon>
        <taxon>Caryophylliina</taxon>
        <taxon>Caryophylliidae</taxon>
        <taxon>Desmophyllum</taxon>
    </lineage>
</organism>
<dbReference type="EMBL" id="MU826835">
    <property type="protein sequence ID" value="KAJ7372639.1"/>
    <property type="molecule type" value="Genomic_DNA"/>
</dbReference>
<gene>
    <name evidence="1" type="primary">WDR90_4</name>
    <name evidence="1" type="ORF">OS493_017910</name>
</gene>
<evidence type="ECO:0000313" key="1">
    <source>
        <dbReference type="EMBL" id="KAJ7372639.1"/>
    </source>
</evidence>
<comment type="caution">
    <text evidence="1">The sequence shown here is derived from an EMBL/GenBank/DDBJ whole genome shotgun (WGS) entry which is preliminary data.</text>
</comment>
<sequence>MATIKSEFEANLNPTCNSYCSSNCGGHGAVSPDGDGEEVHVYAHPSKTVTNLQQHRQKDKVERMEIPKATKAGNFTTLKPDPILSLKRVVGFGGGTFREALWTKNGSCIVYPCHAIIVSIDVSSGQQQFFMGHTDKVLLKIAMANVGVGQASCLVPAWLEHRKCGKFSL</sequence>
<dbReference type="Proteomes" id="UP001163046">
    <property type="component" value="Unassembled WGS sequence"/>
</dbReference>
<keyword evidence="2" id="KW-1185">Reference proteome</keyword>
<dbReference type="Gene3D" id="2.130.10.10">
    <property type="entry name" value="YVTN repeat-like/Quinoprotein amine dehydrogenase"/>
    <property type="match status" value="2"/>
</dbReference>
<protein>
    <submittedName>
        <fullName evidence="1">WD repeat-containing protein 90</fullName>
    </submittedName>
</protein>
<dbReference type="OrthoDB" id="6252103at2759"/>
<proteinExistence type="predicted"/>
<accession>A0A9W9Z3N2</accession>